<dbReference type="CDD" id="cd03809">
    <property type="entry name" value="GT4_MtfB-like"/>
    <property type="match status" value="1"/>
</dbReference>
<dbReference type="GO" id="GO:0016757">
    <property type="term" value="F:glycosyltransferase activity"/>
    <property type="evidence" value="ECO:0007669"/>
    <property type="project" value="InterPro"/>
</dbReference>
<dbReference type="PANTHER" id="PTHR46401">
    <property type="entry name" value="GLYCOSYLTRANSFERASE WBBK-RELATED"/>
    <property type="match status" value="1"/>
</dbReference>
<dbReference type="AlphaFoldDB" id="A0A388TFT9"/>
<dbReference type="Gene3D" id="3.40.50.2000">
    <property type="entry name" value="Glycogen Phosphorylase B"/>
    <property type="match status" value="1"/>
</dbReference>
<dbReference type="PANTHER" id="PTHR46401:SF8">
    <property type="entry name" value="BLL6006 PROTEIN"/>
    <property type="match status" value="1"/>
</dbReference>
<sequence length="390" mass="45332">MRVGIYAGVTFPKAGGEFTLLSTVIRDVVVSACPYELIVFIEDEARPSRIREDNILYVNLIEPPSLLFRIRRKILRWLRYYREPVLNDFFDKVLWREKIDLLWLLKPYNLDLSVPYVFTVWDLGHRMLPCFPEVGLPAEWKMRETMYQKMLLRATYIITGNEVGKQEILANYPINADKIKIIPFPISSFCFEKLAVPADLGNIKKPFVFYPAQFWAHKNHVALVEAIAWLRDKKKTIINCYFVGSEKNNLNQVKYAIKKHNLENQVFILGFVEYAELRYLYQNALAMVYISLMGPNNLPPLEAIALGCPVIISNIPGHIEQMGKAGLFVNAFVPQDIGRAILTLYKNPKRCRELISNGLILAKKYKNYSYFQEMLRVIEQYALQYKTWAV</sequence>
<organism evidence="2 3">
    <name type="scientific">Candidatus Termititenax persephonae</name>
    <dbReference type="NCBI Taxonomy" id="2218525"/>
    <lineage>
        <taxon>Bacteria</taxon>
        <taxon>Bacillati</taxon>
        <taxon>Candidatus Margulisiibacteriota</taxon>
        <taxon>Candidatus Termititenacia</taxon>
        <taxon>Candidatus Termititenacales</taxon>
        <taxon>Candidatus Termititenacaceae</taxon>
        <taxon>Candidatus Termititenax</taxon>
    </lineage>
</organism>
<dbReference type="InterPro" id="IPR001296">
    <property type="entry name" value="Glyco_trans_1"/>
</dbReference>
<reference evidence="2 3" key="1">
    <citation type="journal article" date="2019" name="ISME J.">
        <title>Genome analyses of uncultured TG2/ZB3 bacteria in 'Margulisbacteria' specifically attached to ectosymbiotic spirochetes of protists in the termite gut.</title>
        <authorList>
            <person name="Utami Y.D."/>
            <person name="Kuwahara H."/>
            <person name="Igai K."/>
            <person name="Murakami T."/>
            <person name="Sugaya K."/>
            <person name="Morikawa T."/>
            <person name="Nagura Y."/>
            <person name="Yuki M."/>
            <person name="Deevong P."/>
            <person name="Inoue T."/>
            <person name="Kihara K."/>
            <person name="Lo N."/>
            <person name="Yamada A."/>
            <person name="Ohkuma M."/>
            <person name="Hongoh Y."/>
        </authorList>
    </citation>
    <scope>NUCLEOTIDE SEQUENCE [LARGE SCALE GENOMIC DNA]</scope>
    <source>
        <strain evidence="2">NkOx7-02</strain>
    </source>
</reference>
<protein>
    <submittedName>
        <fullName evidence="2">Glycosyl transferase group 1</fullName>
    </submittedName>
</protein>
<gene>
    <name evidence="2" type="ORF">NO2_0172</name>
</gene>
<keyword evidence="3" id="KW-1185">Reference proteome</keyword>
<comment type="caution">
    <text evidence="2">The sequence shown here is derived from an EMBL/GenBank/DDBJ whole genome shotgun (WGS) entry which is preliminary data.</text>
</comment>
<dbReference type="Pfam" id="PF00534">
    <property type="entry name" value="Glycos_transf_1"/>
    <property type="match status" value="1"/>
</dbReference>
<name>A0A388TFT9_9BACT</name>
<feature type="domain" description="Glycosyl transferase family 1" evidence="1">
    <location>
        <begin position="204"/>
        <end position="358"/>
    </location>
</feature>
<accession>A0A388TFT9</accession>
<proteinExistence type="predicted"/>
<evidence type="ECO:0000313" key="3">
    <source>
        <dbReference type="Proteomes" id="UP000275925"/>
    </source>
</evidence>
<dbReference type="EMBL" id="BGZO01000003">
    <property type="protein sequence ID" value="GBR75503.1"/>
    <property type="molecule type" value="Genomic_DNA"/>
</dbReference>
<evidence type="ECO:0000259" key="1">
    <source>
        <dbReference type="Pfam" id="PF00534"/>
    </source>
</evidence>
<keyword evidence="2" id="KW-0808">Transferase</keyword>
<dbReference type="SUPFAM" id="SSF53756">
    <property type="entry name" value="UDP-Glycosyltransferase/glycogen phosphorylase"/>
    <property type="match status" value="1"/>
</dbReference>
<dbReference type="Proteomes" id="UP000275925">
    <property type="component" value="Unassembled WGS sequence"/>
</dbReference>
<evidence type="ECO:0000313" key="2">
    <source>
        <dbReference type="EMBL" id="GBR75503.1"/>
    </source>
</evidence>